<sequence>MKKSIIILNILMLWLLTGYNSHAQQVVGNYYTSFDGTKIYYEVKGNGFPVILVHGFSGTGEGWKKGQLYTDLLKCRLSGYHFRSAG</sequence>
<evidence type="ECO:0000313" key="3">
    <source>
        <dbReference type="Proteomes" id="UP000548326"/>
    </source>
</evidence>
<dbReference type="RefSeq" id="WP_183589788.1">
    <property type="nucleotide sequence ID" value="NZ_JACHCA010000021.1"/>
</dbReference>
<gene>
    <name evidence="2" type="ORF">HDF22_005384</name>
</gene>
<accession>A0A841JJ79</accession>
<reference evidence="2 3" key="1">
    <citation type="submission" date="2020-08" db="EMBL/GenBank/DDBJ databases">
        <title>Genomic Encyclopedia of Type Strains, Phase IV (KMG-V): Genome sequencing to study the core and pangenomes of soil and plant-associated prokaryotes.</title>
        <authorList>
            <person name="Whitman W."/>
        </authorList>
    </citation>
    <scope>NUCLEOTIDE SEQUENCE [LARGE SCALE GENOMIC DNA]</scope>
    <source>
        <strain evidence="2 3">MP601</strain>
    </source>
</reference>
<feature type="signal peptide" evidence="1">
    <location>
        <begin position="1"/>
        <end position="23"/>
    </location>
</feature>
<dbReference type="GO" id="GO:0016787">
    <property type="term" value="F:hydrolase activity"/>
    <property type="evidence" value="ECO:0007669"/>
    <property type="project" value="UniProtKB-KW"/>
</dbReference>
<keyword evidence="1" id="KW-0732">Signal</keyword>
<name>A0A841JJ79_9SPHI</name>
<protein>
    <submittedName>
        <fullName evidence="2">Putative alpha/beta hydrolase family protein</fullName>
    </submittedName>
</protein>
<proteinExistence type="predicted"/>
<dbReference type="AlphaFoldDB" id="A0A841JJ79"/>
<comment type="caution">
    <text evidence="2">The sequence shown here is derived from an EMBL/GenBank/DDBJ whole genome shotgun (WGS) entry which is preliminary data.</text>
</comment>
<dbReference type="Gene3D" id="3.40.50.1820">
    <property type="entry name" value="alpha/beta hydrolase"/>
    <property type="match status" value="1"/>
</dbReference>
<evidence type="ECO:0000313" key="2">
    <source>
        <dbReference type="EMBL" id="MBB6131233.1"/>
    </source>
</evidence>
<keyword evidence="2" id="KW-0378">Hydrolase</keyword>
<dbReference type="InterPro" id="IPR029058">
    <property type="entry name" value="AB_hydrolase_fold"/>
</dbReference>
<dbReference type="SUPFAM" id="SSF53474">
    <property type="entry name" value="alpha/beta-Hydrolases"/>
    <property type="match status" value="1"/>
</dbReference>
<dbReference type="Proteomes" id="UP000548326">
    <property type="component" value="Unassembled WGS sequence"/>
</dbReference>
<dbReference type="EMBL" id="JACHCA010000021">
    <property type="protein sequence ID" value="MBB6131233.1"/>
    <property type="molecule type" value="Genomic_DNA"/>
</dbReference>
<feature type="chain" id="PRO_5032389579" evidence="1">
    <location>
        <begin position="24"/>
        <end position="86"/>
    </location>
</feature>
<evidence type="ECO:0000256" key="1">
    <source>
        <dbReference type="SAM" id="SignalP"/>
    </source>
</evidence>
<organism evidence="2 3">
    <name type="scientific">Mucilaginibacter lappiensis</name>
    <dbReference type="NCBI Taxonomy" id="354630"/>
    <lineage>
        <taxon>Bacteria</taxon>
        <taxon>Pseudomonadati</taxon>
        <taxon>Bacteroidota</taxon>
        <taxon>Sphingobacteriia</taxon>
        <taxon>Sphingobacteriales</taxon>
        <taxon>Sphingobacteriaceae</taxon>
        <taxon>Mucilaginibacter</taxon>
    </lineage>
</organism>